<evidence type="ECO:0000313" key="2">
    <source>
        <dbReference type="EMBL" id="KAJ1186392.1"/>
    </source>
</evidence>
<dbReference type="AlphaFoldDB" id="A0AAV7UFE3"/>
<reference evidence="2" key="1">
    <citation type="journal article" date="2022" name="bioRxiv">
        <title>Sequencing and chromosome-scale assembly of the giantPleurodeles waltlgenome.</title>
        <authorList>
            <person name="Brown T."/>
            <person name="Elewa A."/>
            <person name="Iarovenko S."/>
            <person name="Subramanian E."/>
            <person name="Araus A.J."/>
            <person name="Petzold A."/>
            <person name="Susuki M."/>
            <person name="Suzuki K.-i.T."/>
            <person name="Hayashi T."/>
            <person name="Toyoda A."/>
            <person name="Oliveira C."/>
            <person name="Osipova E."/>
            <person name="Leigh N.D."/>
            <person name="Simon A."/>
            <person name="Yun M.H."/>
        </authorList>
    </citation>
    <scope>NUCLEOTIDE SEQUENCE</scope>
    <source>
        <strain evidence="2">20211129_DDA</strain>
        <tissue evidence="2">Liver</tissue>
    </source>
</reference>
<sequence length="153" mass="16405">MPHMFHSVALTEGAGGLREGAQLACIRMTVRSHPLLRGANGFELMRIWDDVPRSLRSDGVQGARVISGGVETAVAPSEFIIKAAGMCQLYIALLPDSSLVAGSLARSPPCHLQQGDGKQGSRRHQTEEEDGRSTHGKIRWAMGGGAHERYSSS</sequence>
<name>A0AAV7UFE3_PLEWA</name>
<dbReference type="EMBL" id="JANPWB010000005">
    <property type="protein sequence ID" value="KAJ1186392.1"/>
    <property type="molecule type" value="Genomic_DNA"/>
</dbReference>
<feature type="region of interest" description="Disordered" evidence="1">
    <location>
        <begin position="108"/>
        <end position="153"/>
    </location>
</feature>
<organism evidence="2 3">
    <name type="scientific">Pleurodeles waltl</name>
    <name type="common">Iberian ribbed newt</name>
    <dbReference type="NCBI Taxonomy" id="8319"/>
    <lineage>
        <taxon>Eukaryota</taxon>
        <taxon>Metazoa</taxon>
        <taxon>Chordata</taxon>
        <taxon>Craniata</taxon>
        <taxon>Vertebrata</taxon>
        <taxon>Euteleostomi</taxon>
        <taxon>Amphibia</taxon>
        <taxon>Batrachia</taxon>
        <taxon>Caudata</taxon>
        <taxon>Salamandroidea</taxon>
        <taxon>Salamandridae</taxon>
        <taxon>Pleurodelinae</taxon>
        <taxon>Pleurodeles</taxon>
    </lineage>
</organism>
<comment type="caution">
    <text evidence="2">The sequence shown here is derived from an EMBL/GenBank/DDBJ whole genome shotgun (WGS) entry which is preliminary data.</text>
</comment>
<proteinExistence type="predicted"/>
<gene>
    <name evidence="2" type="ORF">NDU88_003173</name>
</gene>
<evidence type="ECO:0000256" key="1">
    <source>
        <dbReference type="SAM" id="MobiDB-lite"/>
    </source>
</evidence>
<accession>A0AAV7UFE3</accession>
<keyword evidence="3" id="KW-1185">Reference proteome</keyword>
<dbReference type="Proteomes" id="UP001066276">
    <property type="component" value="Chromosome 3_1"/>
</dbReference>
<protein>
    <submittedName>
        <fullName evidence="2">Uncharacterized protein</fullName>
    </submittedName>
</protein>
<evidence type="ECO:0000313" key="3">
    <source>
        <dbReference type="Proteomes" id="UP001066276"/>
    </source>
</evidence>